<dbReference type="AlphaFoldDB" id="A0ABD5P6E7"/>
<protein>
    <submittedName>
        <fullName evidence="1">Alkaline phosphatase family protein</fullName>
    </submittedName>
</protein>
<name>A0ABD5P6E7_9EURY</name>
<sequence>MRRDDLAADLLDRQSADGYVFPAYEDYCFASVPGTVYDLFGADIGPTLPSDAVDAALGRGGLDHVVVLLVDGFGYEQWSCHVDDETMGLLPAVEETGTVTPLTSVFPSETASAIPTYHTANYPHEHGVHGWFQHVPELDHVVEALPFTTMNGPPVPEVYPDFERGDLYVVPDHYDATESETGVDTHLLVPTAIASENRRAVGYDGLGEFADRLGETVEGGGPRSVTFAYLPHVDAASHRSGTRSEEYHETLVGVDDAVSRGLSKVSDETAEDTAVVVTADHGHVDTDPNTNVDLRDPWFAPLWGLFERRDDGTAVPPTGSPRQLHLHLRDKYGDWTTEGVEAAARRIVDRAFDALVLTRDEAIDRELWGPGDYSETFRERCGDLVVVPKSKGVWYEADHIGLVGMHGGMTEEEMLVPFGTARLADLR</sequence>
<gene>
    <name evidence="1" type="ORF">ACFO0N_00535</name>
</gene>
<dbReference type="RefSeq" id="WP_267624784.1">
    <property type="nucleotide sequence ID" value="NZ_JAODIW010000010.1"/>
</dbReference>
<accession>A0ABD5P6E7</accession>
<dbReference type="PANTHER" id="PTHR10151">
    <property type="entry name" value="ECTONUCLEOTIDE PYROPHOSPHATASE/PHOSPHODIESTERASE"/>
    <property type="match status" value="1"/>
</dbReference>
<reference evidence="1 2" key="1">
    <citation type="journal article" date="2019" name="Int. J. Syst. Evol. Microbiol.">
        <title>The Global Catalogue of Microorganisms (GCM) 10K type strain sequencing project: providing services to taxonomists for standard genome sequencing and annotation.</title>
        <authorList>
            <consortium name="The Broad Institute Genomics Platform"/>
            <consortium name="The Broad Institute Genome Sequencing Center for Infectious Disease"/>
            <person name="Wu L."/>
            <person name="Ma J."/>
        </authorList>
    </citation>
    <scope>NUCLEOTIDE SEQUENCE [LARGE SCALE GENOMIC DNA]</scope>
    <source>
        <strain evidence="1 2">CGMCC 1.12553</strain>
    </source>
</reference>
<evidence type="ECO:0000313" key="2">
    <source>
        <dbReference type="Proteomes" id="UP001595921"/>
    </source>
</evidence>
<dbReference type="Proteomes" id="UP001595921">
    <property type="component" value="Unassembled WGS sequence"/>
</dbReference>
<dbReference type="GO" id="GO:0016787">
    <property type="term" value="F:hydrolase activity"/>
    <property type="evidence" value="ECO:0007669"/>
    <property type="project" value="UniProtKB-ARBA"/>
</dbReference>
<dbReference type="SUPFAM" id="SSF53649">
    <property type="entry name" value="Alkaline phosphatase-like"/>
    <property type="match status" value="1"/>
</dbReference>
<dbReference type="InterPro" id="IPR002591">
    <property type="entry name" value="Phosphodiest/P_Trfase"/>
</dbReference>
<proteinExistence type="predicted"/>
<dbReference type="Gene3D" id="3.40.720.10">
    <property type="entry name" value="Alkaline Phosphatase, subunit A"/>
    <property type="match status" value="1"/>
</dbReference>
<evidence type="ECO:0000313" key="1">
    <source>
        <dbReference type="EMBL" id="MFC4356430.1"/>
    </source>
</evidence>
<dbReference type="EMBL" id="JBHSDS010000001">
    <property type="protein sequence ID" value="MFC4356430.1"/>
    <property type="molecule type" value="Genomic_DNA"/>
</dbReference>
<organism evidence="1 2">
    <name type="scientific">Halobium salinum</name>
    <dbReference type="NCBI Taxonomy" id="1364940"/>
    <lineage>
        <taxon>Archaea</taxon>
        <taxon>Methanobacteriati</taxon>
        <taxon>Methanobacteriota</taxon>
        <taxon>Stenosarchaea group</taxon>
        <taxon>Halobacteria</taxon>
        <taxon>Halobacteriales</taxon>
        <taxon>Haloferacaceae</taxon>
        <taxon>Halobium</taxon>
    </lineage>
</organism>
<dbReference type="InterPro" id="IPR017850">
    <property type="entry name" value="Alkaline_phosphatase_core_sf"/>
</dbReference>
<dbReference type="PANTHER" id="PTHR10151:SF120">
    <property type="entry name" value="BIS(5'-ADENOSYL)-TRIPHOSPHATASE"/>
    <property type="match status" value="1"/>
</dbReference>
<keyword evidence="2" id="KW-1185">Reference proteome</keyword>
<dbReference type="Pfam" id="PF01663">
    <property type="entry name" value="Phosphodiest"/>
    <property type="match status" value="1"/>
</dbReference>
<comment type="caution">
    <text evidence="1">The sequence shown here is derived from an EMBL/GenBank/DDBJ whole genome shotgun (WGS) entry which is preliminary data.</text>
</comment>